<reference evidence="2 3" key="1">
    <citation type="submission" date="2015-08" db="EMBL/GenBank/DDBJ databases">
        <title>Genome sequence of the pristinamycin over-producing bacterium Streptomyces pristinaespiralis HCCB10218.</title>
        <authorList>
            <person name="Tian J."/>
            <person name="Yang J."/>
            <person name="Li L."/>
            <person name="Ruan L."/>
            <person name="Wei W."/>
            <person name="Zheng G."/>
            <person name="Wei Z."/>
            <person name="Yang S."/>
            <person name="Ge M."/>
            <person name="Jiang W."/>
            <person name="Lu Y."/>
        </authorList>
    </citation>
    <scope>NUCLEOTIDE SEQUENCE [LARGE SCALE GENOMIC DNA]</scope>
    <source>
        <strain evidence="2 3">HCCB 10218</strain>
    </source>
</reference>
<sequence length="463" mass="50707">MSGMSHRKDVEFLEECNPALVERNADEFKRIRDMLTEVDGPAERAEKKTHWHSDGSKHYEARVAEARKLLTGLAEGYGKAAGALHAYAGALETAKSHYSNARANERALASLIGTKGTAVTREAQDAEPMRQWEDMRATTGVLDFFAELTMDVDDIRDEADRLHDAAGGNFHLAKVCEKEARDVCVHGLKQAYDLLPDFRVRIDERVDLHAAIPAMRNEASEARSNPLTRLPGSGPKQDLVAPVGDALVSPTLQNIRTQLSGLPGATDSYWSPPSSDQERKEWISANKEIIEAAAKNAGLPADVVAGIAWNEIGGQPGVLDDITDTVREQADAPWGLSPVSPENLPWRLAGSPDETSFGPIAIQVRRGAEVLGYDPANLTEHQRAVVEESLQDPGQNIFIAGEYLAQLKAESEFADVPPEEMTPAHYQELAARYNGGPYWEESKAQGYGNRLVDNLDNAREALR</sequence>
<evidence type="ECO:0000313" key="2">
    <source>
        <dbReference type="EMBL" id="ALC19469.1"/>
    </source>
</evidence>
<accession>A0A0M3QHB5</accession>
<dbReference type="OMA" id="PMRQWED"/>
<feature type="region of interest" description="Disordered" evidence="1">
    <location>
        <begin position="217"/>
        <end position="238"/>
    </location>
</feature>
<organism evidence="2">
    <name type="scientific">Streptomyces pristinaespiralis</name>
    <dbReference type="NCBI Taxonomy" id="38300"/>
    <lineage>
        <taxon>Bacteria</taxon>
        <taxon>Bacillati</taxon>
        <taxon>Actinomycetota</taxon>
        <taxon>Actinomycetes</taxon>
        <taxon>Kitasatosporales</taxon>
        <taxon>Streptomycetaceae</taxon>
        <taxon>Streptomyces</taxon>
    </lineage>
</organism>
<dbReference type="PATRIC" id="fig|38300.4.peg.1244"/>
<name>A0A0M3QHB5_STRPR</name>
<dbReference type="Proteomes" id="UP000060513">
    <property type="component" value="Chromosome"/>
</dbReference>
<dbReference type="KEGG" id="spri:SPRI_1163"/>
<dbReference type="AlphaFoldDB" id="A0A0M3QHB5"/>
<dbReference type="STRING" id="38300.SPRI_1163"/>
<protein>
    <submittedName>
        <fullName evidence="2">Uncharacterized protein</fullName>
    </submittedName>
</protein>
<dbReference type="Gene3D" id="1.10.530.10">
    <property type="match status" value="1"/>
</dbReference>
<evidence type="ECO:0000256" key="1">
    <source>
        <dbReference type="SAM" id="MobiDB-lite"/>
    </source>
</evidence>
<dbReference type="EMBL" id="CP011340">
    <property type="protein sequence ID" value="ALC19469.1"/>
    <property type="molecule type" value="Genomic_DNA"/>
</dbReference>
<gene>
    <name evidence="2" type="ORF">SPRI_1163</name>
</gene>
<proteinExistence type="predicted"/>
<evidence type="ECO:0000313" key="3">
    <source>
        <dbReference type="Proteomes" id="UP000060513"/>
    </source>
</evidence>